<evidence type="ECO:0000313" key="6">
    <source>
        <dbReference type="Proteomes" id="UP000190774"/>
    </source>
</evidence>
<dbReference type="RefSeq" id="WP_078813589.1">
    <property type="nucleotide sequence ID" value="NZ_FUYE01000007.1"/>
</dbReference>
<evidence type="ECO:0000256" key="2">
    <source>
        <dbReference type="SAM" id="Coils"/>
    </source>
</evidence>
<dbReference type="EMBL" id="FUYE01000007">
    <property type="protein sequence ID" value="SKA96406.1"/>
    <property type="molecule type" value="Genomic_DNA"/>
</dbReference>
<organism evidence="5 6">
    <name type="scientific">Prosthecobacter debontii</name>
    <dbReference type="NCBI Taxonomy" id="48467"/>
    <lineage>
        <taxon>Bacteria</taxon>
        <taxon>Pseudomonadati</taxon>
        <taxon>Verrucomicrobiota</taxon>
        <taxon>Verrucomicrobiia</taxon>
        <taxon>Verrucomicrobiales</taxon>
        <taxon>Verrucomicrobiaceae</taxon>
        <taxon>Prosthecobacter</taxon>
    </lineage>
</organism>
<dbReference type="Pfam" id="PF03629">
    <property type="entry name" value="SASA"/>
    <property type="match status" value="2"/>
</dbReference>
<dbReference type="AlphaFoldDB" id="A0A1T4Y3T9"/>
<keyword evidence="1" id="KW-0378">Hydrolase</keyword>
<feature type="chain" id="PRO_5013341156" evidence="3">
    <location>
        <begin position="19"/>
        <end position="571"/>
    </location>
</feature>
<keyword evidence="6" id="KW-1185">Reference proteome</keyword>
<dbReference type="OrthoDB" id="9795554at2"/>
<accession>A0A1T4Y3T9</accession>
<feature type="coiled-coil region" evidence="2">
    <location>
        <begin position="535"/>
        <end position="569"/>
    </location>
</feature>
<dbReference type="SUPFAM" id="SSF52266">
    <property type="entry name" value="SGNH hydrolase"/>
    <property type="match status" value="1"/>
</dbReference>
<dbReference type="Proteomes" id="UP000190774">
    <property type="component" value="Unassembled WGS sequence"/>
</dbReference>
<dbReference type="Gene3D" id="3.40.50.1110">
    <property type="entry name" value="SGNH hydrolase"/>
    <property type="match status" value="1"/>
</dbReference>
<feature type="domain" description="Sialate O-acetylesterase" evidence="4">
    <location>
        <begin position="292"/>
        <end position="385"/>
    </location>
</feature>
<evidence type="ECO:0000256" key="1">
    <source>
        <dbReference type="ARBA" id="ARBA00022801"/>
    </source>
</evidence>
<keyword evidence="3" id="KW-0732">Signal</keyword>
<gene>
    <name evidence="5" type="ORF">SAMN02745166_02387</name>
</gene>
<evidence type="ECO:0000256" key="3">
    <source>
        <dbReference type="SAM" id="SignalP"/>
    </source>
</evidence>
<dbReference type="STRING" id="48467.SAMN02745166_02387"/>
<name>A0A1T4Y3T9_9BACT</name>
<dbReference type="InterPro" id="IPR005181">
    <property type="entry name" value="SASA"/>
</dbReference>
<dbReference type="PANTHER" id="PTHR22901:SF0">
    <property type="entry name" value="SIALATE O-ACETYLESTERASE"/>
    <property type="match status" value="1"/>
</dbReference>
<feature type="domain" description="Sialate O-acetylesterase" evidence="4">
    <location>
        <begin position="102"/>
        <end position="225"/>
    </location>
</feature>
<dbReference type="GO" id="GO:0005975">
    <property type="term" value="P:carbohydrate metabolic process"/>
    <property type="evidence" value="ECO:0007669"/>
    <property type="project" value="TreeGrafter"/>
</dbReference>
<dbReference type="GO" id="GO:0001681">
    <property type="term" value="F:sialate O-acetylesterase activity"/>
    <property type="evidence" value="ECO:0007669"/>
    <property type="project" value="InterPro"/>
</dbReference>
<proteinExistence type="predicted"/>
<keyword evidence="2" id="KW-0175">Coiled coil</keyword>
<reference evidence="6" key="1">
    <citation type="submission" date="2017-02" db="EMBL/GenBank/DDBJ databases">
        <authorList>
            <person name="Varghese N."/>
            <person name="Submissions S."/>
        </authorList>
    </citation>
    <scope>NUCLEOTIDE SEQUENCE [LARGE SCALE GENOMIC DNA]</scope>
    <source>
        <strain evidence="6">ATCC 700200</strain>
    </source>
</reference>
<evidence type="ECO:0000313" key="5">
    <source>
        <dbReference type="EMBL" id="SKA96406.1"/>
    </source>
</evidence>
<dbReference type="InterPro" id="IPR036514">
    <property type="entry name" value="SGNH_hydro_sf"/>
</dbReference>
<dbReference type="InterPro" id="IPR039329">
    <property type="entry name" value="SIAE"/>
</dbReference>
<evidence type="ECO:0000259" key="4">
    <source>
        <dbReference type="Pfam" id="PF03629"/>
    </source>
</evidence>
<feature type="signal peptide" evidence="3">
    <location>
        <begin position="1"/>
        <end position="18"/>
    </location>
</feature>
<dbReference type="PANTHER" id="PTHR22901">
    <property type="entry name" value="SIALATE O-ACETYLESTERASE"/>
    <property type="match status" value="1"/>
</dbReference>
<sequence>MKSVLCLSLFLAAASLHAELRLPAIIGDNMVLQQKQSNPLWGWDNPGTEVTVKFAGQTKTTKADAQGKWIVKLDPVPANATPATISVQGSSNRELKNVLVGEVWICSGQSNMGFTVDRTVTADLDIAQAKYPQIRLISVPQVGTQEIQDDFKGQWEECSPTTVGPFTAVGYHFGRVLHDMLGVPVGLIDNAWGGSACEAWVKRDLLEKDPRFQDIITRWKNTEATFTQAAFDKQMADHQAKVDAWAVARKEALKTGKPVPPNPPRAPQNPMTGQHRPGNLYAGVLHPTIGYGIKGVIWYQGESNASRAKEYRDLFPFMIQHWRNEWKQGDFPFYWVQLADFKAYQTDPVESDWAELREAQTLTLSKLPHTGQCVITDLGEANDIHPRNKRDVAERLARWALVKDYGLKLPYSSPTYKDVKFEGSQAILTFDHAETGLRVVDTDEIHGFAICGEDRKWVWAEATILPDSKLSPRTPRGNQISVSSKQVAKPVAVRYAWADNPVANVYSAEGLPVTPFRTDDFPMITDPANPNGLQAQAAKREAEIREVQAKRMEAQKKAAAAKAAAAKKKAS</sequence>
<protein>
    <submittedName>
        <fullName evidence="5">Sialate O-acetylesterase</fullName>
    </submittedName>
</protein>